<accession>A0A0L7RHU6</accession>
<feature type="region of interest" description="Disordered" evidence="1">
    <location>
        <begin position="299"/>
        <end position="340"/>
    </location>
</feature>
<feature type="compositionally biased region" description="Basic and acidic residues" evidence="1">
    <location>
        <begin position="487"/>
        <end position="502"/>
    </location>
</feature>
<keyword evidence="3" id="KW-1185">Reference proteome</keyword>
<name>A0A0L7RHU6_9HYME</name>
<feature type="compositionally biased region" description="Basic and acidic residues" evidence="1">
    <location>
        <begin position="206"/>
        <end position="225"/>
    </location>
</feature>
<dbReference type="Proteomes" id="UP000053825">
    <property type="component" value="Unassembled WGS sequence"/>
</dbReference>
<dbReference type="OrthoDB" id="7615648at2759"/>
<feature type="region of interest" description="Disordered" evidence="1">
    <location>
        <begin position="475"/>
        <end position="508"/>
    </location>
</feature>
<dbReference type="AlphaFoldDB" id="A0A0L7RHU6"/>
<dbReference type="EMBL" id="KQ414590">
    <property type="protein sequence ID" value="KOC70358.1"/>
    <property type="molecule type" value="Genomic_DNA"/>
</dbReference>
<protein>
    <submittedName>
        <fullName evidence="2">Uncharacterized protein</fullName>
    </submittedName>
</protein>
<sequence length="508" mass="59314">MSFFQDSEELLVESDEHCFQCNQPRCDIEPTELEKRRSRKTQHILRHCPSCHCSQQTVKRSTRRTKTPKHMEAVLNCYENLLITPTNKVYPKSQSSSLYPCKYLSQNNYQQSRKRPTSSHQRQYKNEEGRMLSMIKNVLNSGVDYVHDVYCECPPRSLRNNCKKEGNNWRDEQMVMAGIAGTMEIHGETAGKYIQHRKGQTWSSRQRGEKSNEKYDLKDHEDNDSRYTSGTLRFNLAQYEDLKKMDSKRVEDDQKEQTKKKSSILKTCSLQTSLKTKHIKDVSKPKVSTIDDYSKDKDLATEDQSTCKQRKQSATRQDSPCSRPNEESTSNEEEVREDSYRELIVKDKDQDSSYRKNIFAGGDLDLRTTKSHILGVIDKALSKNFVTSLDQQKNAESSEGLMEEGICIGIARTLQADCCQPLAEDLFNHCESREEYIQKLKILKWEYMKLIQNEFRKLWKLQQFLDNYSPRQPLAATFQPHSSPVEQRTEEWQQQQHEEKHKNLGKIS</sequence>
<feature type="region of interest" description="Disordered" evidence="1">
    <location>
        <begin position="195"/>
        <end position="229"/>
    </location>
</feature>
<proteinExistence type="predicted"/>
<organism evidence="2 3">
    <name type="scientific">Habropoda laboriosa</name>
    <dbReference type="NCBI Taxonomy" id="597456"/>
    <lineage>
        <taxon>Eukaryota</taxon>
        <taxon>Metazoa</taxon>
        <taxon>Ecdysozoa</taxon>
        <taxon>Arthropoda</taxon>
        <taxon>Hexapoda</taxon>
        <taxon>Insecta</taxon>
        <taxon>Pterygota</taxon>
        <taxon>Neoptera</taxon>
        <taxon>Endopterygota</taxon>
        <taxon>Hymenoptera</taxon>
        <taxon>Apocrita</taxon>
        <taxon>Aculeata</taxon>
        <taxon>Apoidea</taxon>
        <taxon>Anthophila</taxon>
        <taxon>Apidae</taxon>
        <taxon>Habropoda</taxon>
    </lineage>
</organism>
<evidence type="ECO:0000313" key="2">
    <source>
        <dbReference type="EMBL" id="KOC70358.1"/>
    </source>
</evidence>
<reference evidence="2 3" key="1">
    <citation type="submission" date="2015-07" db="EMBL/GenBank/DDBJ databases">
        <title>The genome of Habropoda laboriosa.</title>
        <authorList>
            <person name="Pan H."/>
            <person name="Kapheim K."/>
        </authorList>
    </citation>
    <scope>NUCLEOTIDE SEQUENCE [LARGE SCALE GENOMIC DNA]</scope>
    <source>
        <strain evidence="2">0110345459</strain>
    </source>
</reference>
<evidence type="ECO:0000256" key="1">
    <source>
        <dbReference type="SAM" id="MobiDB-lite"/>
    </source>
</evidence>
<evidence type="ECO:0000313" key="3">
    <source>
        <dbReference type="Proteomes" id="UP000053825"/>
    </source>
</evidence>
<gene>
    <name evidence="2" type="ORF">WH47_02861</name>
</gene>